<name>A0A916RS62_9BACT</name>
<comment type="caution">
    <text evidence="6">The sequence shown here is derived from an EMBL/GenBank/DDBJ whole genome shotgun (WGS) entry which is preliminary data.</text>
</comment>
<comment type="similarity">
    <text evidence="2">Belongs to the glycosyl hydrolase 33 family.</text>
</comment>
<accession>A0A916RS62</accession>
<protein>
    <recommendedName>
        <fullName evidence="3">exo-alpha-sialidase</fullName>
        <ecNumber evidence="3">3.2.1.18</ecNumber>
    </recommendedName>
</protein>
<dbReference type="GO" id="GO:0016020">
    <property type="term" value="C:membrane"/>
    <property type="evidence" value="ECO:0007669"/>
    <property type="project" value="TreeGrafter"/>
</dbReference>
<evidence type="ECO:0000256" key="3">
    <source>
        <dbReference type="ARBA" id="ARBA00012733"/>
    </source>
</evidence>
<dbReference type="Proteomes" id="UP000648801">
    <property type="component" value="Unassembled WGS sequence"/>
</dbReference>
<dbReference type="GO" id="GO:0004308">
    <property type="term" value="F:exo-alpha-sialidase activity"/>
    <property type="evidence" value="ECO:0007669"/>
    <property type="project" value="UniProtKB-EC"/>
</dbReference>
<evidence type="ECO:0000313" key="7">
    <source>
        <dbReference type="Proteomes" id="UP000648801"/>
    </source>
</evidence>
<dbReference type="EMBL" id="BMJB01000001">
    <property type="protein sequence ID" value="GGA65075.1"/>
    <property type="molecule type" value="Genomic_DNA"/>
</dbReference>
<dbReference type="CDD" id="cd15482">
    <property type="entry name" value="Sialidase_non-viral"/>
    <property type="match status" value="1"/>
</dbReference>
<dbReference type="SUPFAM" id="SSF50939">
    <property type="entry name" value="Sialidases"/>
    <property type="match status" value="1"/>
</dbReference>
<dbReference type="AlphaFoldDB" id="A0A916RS62"/>
<feature type="signal peptide" evidence="4">
    <location>
        <begin position="1"/>
        <end position="24"/>
    </location>
</feature>
<dbReference type="EC" id="3.2.1.18" evidence="3"/>
<keyword evidence="4" id="KW-0732">Signal</keyword>
<dbReference type="GO" id="GO:0005737">
    <property type="term" value="C:cytoplasm"/>
    <property type="evidence" value="ECO:0007669"/>
    <property type="project" value="TreeGrafter"/>
</dbReference>
<sequence>MISRIRFAIVCALSLVLLAYPSVAASSPQWSQTLLWKAGTDGYETFRIPGVVATARGTILAYAVGRRFLKDGDWSDSDIFFRRSDDDGSTWSRAYRVAGNSHGVTDNPVAIADRRRGVIHLLYQHNYAQVFYMRSDDDGKSFTRPTDITSALVGIRAKFDWTVVALGPGHAIQLRNGRLLVPVWMAEGGSIGNGRRRHSPTAITTLYSDNDGRTWHHGEIIAVNSPDLPNPNEMQVVQLADGNIMANIRSGGKQMLRAVAISPDGISHWTAPHFDKHLYDPICAAAIVRYGKDPTSGRNLMLFTNPDSQSLVGRSSRSHGLRRNLVLKMSENGGGTWPASRLLHEGSAGYSDIAVAPDKMIYVIYEGAFKSGDKANSVTILRFNLAWAQSQDDSEQH</sequence>
<gene>
    <name evidence="6" type="primary">nanH</name>
    <name evidence="6" type="ORF">GCM10011507_15840</name>
</gene>
<dbReference type="GO" id="GO:0009313">
    <property type="term" value="P:oligosaccharide catabolic process"/>
    <property type="evidence" value="ECO:0007669"/>
    <property type="project" value="TreeGrafter"/>
</dbReference>
<dbReference type="RefSeq" id="WP_188758737.1">
    <property type="nucleotide sequence ID" value="NZ_BMJB01000001.1"/>
</dbReference>
<reference evidence="6" key="2">
    <citation type="submission" date="2020-09" db="EMBL/GenBank/DDBJ databases">
        <authorList>
            <person name="Sun Q."/>
            <person name="Zhou Y."/>
        </authorList>
    </citation>
    <scope>NUCLEOTIDE SEQUENCE</scope>
    <source>
        <strain evidence="6">CGMCC 1.15447</strain>
    </source>
</reference>
<evidence type="ECO:0000256" key="4">
    <source>
        <dbReference type="SAM" id="SignalP"/>
    </source>
</evidence>
<dbReference type="InterPro" id="IPR011040">
    <property type="entry name" value="Sialidase"/>
</dbReference>
<evidence type="ECO:0000313" key="6">
    <source>
        <dbReference type="EMBL" id="GGA65075.1"/>
    </source>
</evidence>
<evidence type="ECO:0000259" key="5">
    <source>
        <dbReference type="Pfam" id="PF13088"/>
    </source>
</evidence>
<dbReference type="PANTHER" id="PTHR10628">
    <property type="entry name" value="SIALIDASE"/>
    <property type="match status" value="1"/>
</dbReference>
<dbReference type="PANTHER" id="PTHR10628:SF30">
    <property type="entry name" value="EXO-ALPHA-SIALIDASE"/>
    <property type="match status" value="1"/>
</dbReference>
<feature type="chain" id="PRO_5036918929" description="exo-alpha-sialidase" evidence="4">
    <location>
        <begin position="25"/>
        <end position="397"/>
    </location>
</feature>
<evidence type="ECO:0000256" key="1">
    <source>
        <dbReference type="ARBA" id="ARBA00000427"/>
    </source>
</evidence>
<dbReference type="Gene3D" id="2.120.10.10">
    <property type="match status" value="1"/>
</dbReference>
<proteinExistence type="inferred from homology"/>
<dbReference type="InterPro" id="IPR026856">
    <property type="entry name" value="Sialidase_fam"/>
</dbReference>
<dbReference type="Pfam" id="PF13088">
    <property type="entry name" value="BNR_2"/>
    <property type="match status" value="1"/>
</dbReference>
<reference evidence="6" key="1">
    <citation type="journal article" date="2014" name="Int. J. Syst. Evol. Microbiol.">
        <title>Complete genome sequence of Corynebacterium casei LMG S-19264T (=DSM 44701T), isolated from a smear-ripened cheese.</title>
        <authorList>
            <consortium name="US DOE Joint Genome Institute (JGI-PGF)"/>
            <person name="Walter F."/>
            <person name="Albersmeier A."/>
            <person name="Kalinowski J."/>
            <person name="Ruckert C."/>
        </authorList>
    </citation>
    <scope>NUCLEOTIDE SEQUENCE</scope>
    <source>
        <strain evidence="6">CGMCC 1.15447</strain>
    </source>
</reference>
<comment type="catalytic activity">
    <reaction evidence="1">
        <text>Hydrolysis of alpha-(2-&gt;3)-, alpha-(2-&gt;6)-, alpha-(2-&gt;8)- glycosidic linkages of terminal sialic acid residues in oligosaccharides, glycoproteins, glycolipids, colominic acid and synthetic substrates.</text>
        <dbReference type="EC" id="3.2.1.18"/>
    </reaction>
</comment>
<dbReference type="GO" id="GO:0006689">
    <property type="term" value="P:ganglioside catabolic process"/>
    <property type="evidence" value="ECO:0007669"/>
    <property type="project" value="TreeGrafter"/>
</dbReference>
<evidence type="ECO:0000256" key="2">
    <source>
        <dbReference type="ARBA" id="ARBA00009348"/>
    </source>
</evidence>
<organism evidence="6 7">
    <name type="scientific">Edaphobacter acidisoli</name>
    <dbReference type="NCBI Taxonomy" id="2040573"/>
    <lineage>
        <taxon>Bacteria</taxon>
        <taxon>Pseudomonadati</taxon>
        <taxon>Acidobacteriota</taxon>
        <taxon>Terriglobia</taxon>
        <taxon>Terriglobales</taxon>
        <taxon>Acidobacteriaceae</taxon>
        <taxon>Edaphobacter</taxon>
    </lineage>
</organism>
<keyword evidence="7" id="KW-1185">Reference proteome</keyword>
<feature type="domain" description="Sialidase" evidence="5">
    <location>
        <begin position="76"/>
        <end position="362"/>
    </location>
</feature>
<dbReference type="InterPro" id="IPR036278">
    <property type="entry name" value="Sialidase_sf"/>
</dbReference>